<proteinExistence type="predicted"/>
<organism evidence="1 2">
    <name type="scientific">Actinomyces urogenitalis DORA_12</name>
    <dbReference type="NCBI Taxonomy" id="1403939"/>
    <lineage>
        <taxon>Bacteria</taxon>
        <taxon>Bacillati</taxon>
        <taxon>Actinomycetota</taxon>
        <taxon>Actinomycetes</taxon>
        <taxon>Actinomycetales</taxon>
        <taxon>Actinomycetaceae</taxon>
        <taxon>Actinomyces</taxon>
    </lineage>
</organism>
<evidence type="ECO:0000313" key="1">
    <source>
        <dbReference type="EMBL" id="ETJ04770.1"/>
    </source>
</evidence>
<accession>W1VJ01</accession>
<gene>
    <name evidence="1" type="ORF">Q605_AUC00611G0001</name>
</gene>
<reference evidence="1 2" key="1">
    <citation type="submission" date="2013-12" db="EMBL/GenBank/DDBJ databases">
        <title>A Varibaculum cambriense genome reconstructed from a premature infant gut community with otherwise low bacterial novelty that shifts toward anaerobic metabolism during the third week of life.</title>
        <authorList>
            <person name="Brown C.T."/>
            <person name="Sharon I."/>
            <person name="Thomas B.C."/>
            <person name="Castelle C.J."/>
            <person name="Morowitz M.J."/>
            <person name="Banfield J.F."/>
        </authorList>
    </citation>
    <scope>NUCLEOTIDE SEQUENCE [LARGE SCALE GENOMIC DNA]</scope>
    <source>
        <strain evidence="2">DORA_12</strain>
    </source>
</reference>
<evidence type="ECO:0000313" key="2">
    <source>
        <dbReference type="Proteomes" id="UP000018852"/>
    </source>
</evidence>
<protein>
    <submittedName>
        <fullName evidence="1">Uncharacterized protein</fullName>
    </submittedName>
</protein>
<feature type="non-terminal residue" evidence="1">
    <location>
        <position position="37"/>
    </location>
</feature>
<name>W1VJ01_9ACTO</name>
<dbReference type="Proteomes" id="UP000018852">
    <property type="component" value="Unassembled WGS sequence"/>
</dbReference>
<comment type="caution">
    <text evidence="1">The sequence shown here is derived from an EMBL/GenBank/DDBJ whole genome shotgun (WGS) entry which is preliminary data.</text>
</comment>
<sequence length="37" mass="3133">MEAGPGLAAAACSGAGAAACAGAAGFGAPWRGAGLAA</sequence>
<dbReference type="EMBL" id="AZLV01000611">
    <property type="protein sequence ID" value="ETJ04770.1"/>
    <property type="molecule type" value="Genomic_DNA"/>
</dbReference>
<dbReference type="AlphaFoldDB" id="W1VJ01"/>